<proteinExistence type="predicted"/>
<evidence type="ECO:0000256" key="2">
    <source>
        <dbReference type="SAM" id="MobiDB-lite"/>
    </source>
</evidence>
<keyword evidence="4" id="KW-1185">Reference proteome</keyword>
<sequence>MQASQREEPVPQGSRGLGNISAQCTQLEESARKSHREIELSERRTKLEYEFKNKELEQRQEKIDQELVQKQQKINHKISSASSAQHLEEIIRLRKEGMSADEIETYFHVAFN</sequence>
<name>A0A9Q3DN33_9BASI</name>
<evidence type="ECO:0000313" key="3">
    <source>
        <dbReference type="EMBL" id="MBW0504588.1"/>
    </source>
</evidence>
<gene>
    <name evidence="3" type="ORF">O181_044303</name>
</gene>
<feature type="coiled-coil region" evidence="1">
    <location>
        <begin position="46"/>
        <end position="73"/>
    </location>
</feature>
<accession>A0A9Q3DN33</accession>
<dbReference type="AlphaFoldDB" id="A0A9Q3DN33"/>
<keyword evidence="1" id="KW-0175">Coiled coil</keyword>
<evidence type="ECO:0000256" key="1">
    <source>
        <dbReference type="SAM" id="Coils"/>
    </source>
</evidence>
<dbReference type="Proteomes" id="UP000765509">
    <property type="component" value="Unassembled WGS sequence"/>
</dbReference>
<feature type="region of interest" description="Disordered" evidence="2">
    <location>
        <begin position="1"/>
        <end position="21"/>
    </location>
</feature>
<dbReference type="EMBL" id="AVOT02018017">
    <property type="protein sequence ID" value="MBW0504588.1"/>
    <property type="molecule type" value="Genomic_DNA"/>
</dbReference>
<comment type="caution">
    <text evidence="3">The sequence shown here is derived from an EMBL/GenBank/DDBJ whole genome shotgun (WGS) entry which is preliminary data.</text>
</comment>
<organism evidence="3 4">
    <name type="scientific">Austropuccinia psidii MF-1</name>
    <dbReference type="NCBI Taxonomy" id="1389203"/>
    <lineage>
        <taxon>Eukaryota</taxon>
        <taxon>Fungi</taxon>
        <taxon>Dikarya</taxon>
        <taxon>Basidiomycota</taxon>
        <taxon>Pucciniomycotina</taxon>
        <taxon>Pucciniomycetes</taxon>
        <taxon>Pucciniales</taxon>
        <taxon>Sphaerophragmiaceae</taxon>
        <taxon>Austropuccinia</taxon>
    </lineage>
</organism>
<reference evidence="3" key="1">
    <citation type="submission" date="2021-03" db="EMBL/GenBank/DDBJ databases">
        <title>Draft genome sequence of rust myrtle Austropuccinia psidii MF-1, a brazilian biotype.</title>
        <authorList>
            <person name="Quecine M.C."/>
            <person name="Pachon D.M.R."/>
            <person name="Bonatelli M.L."/>
            <person name="Correr F.H."/>
            <person name="Franceschini L.M."/>
            <person name="Leite T.F."/>
            <person name="Margarido G.R.A."/>
            <person name="Almeida C.A."/>
            <person name="Ferrarezi J.A."/>
            <person name="Labate C.A."/>
        </authorList>
    </citation>
    <scope>NUCLEOTIDE SEQUENCE</scope>
    <source>
        <strain evidence="3">MF-1</strain>
    </source>
</reference>
<feature type="non-terminal residue" evidence="3">
    <location>
        <position position="1"/>
    </location>
</feature>
<protein>
    <submittedName>
        <fullName evidence="3">Uncharacterized protein</fullName>
    </submittedName>
</protein>
<evidence type="ECO:0000313" key="4">
    <source>
        <dbReference type="Proteomes" id="UP000765509"/>
    </source>
</evidence>